<comment type="subunit">
    <text evidence="6">Associates with collided ribosomes, but not with correctly translating polysomes.</text>
</comment>
<comment type="function">
    <text evidence="6">Acts as a ribosome collision sensor. Detects stalled/collided disomes (pairs of ribosomes where the leading ribosome is stalled and a second ribosome has collided with it) and endonucleolytically cleaves mRNA at the 5' boundary of the stalled ribosome. Stalled/collided disomes form a new interface (primarily via the 30S subunits) that binds SmrB. Cleaved mRNA becomes available for tmRNA ligation, leading to ribosomal subunit dissociation and rescue of stalled ribosomes.</text>
</comment>
<feature type="domain" description="Smr" evidence="8">
    <location>
        <begin position="107"/>
        <end position="182"/>
    </location>
</feature>
<dbReference type="Proteomes" id="UP001500359">
    <property type="component" value="Unassembled WGS sequence"/>
</dbReference>
<evidence type="ECO:0000256" key="3">
    <source>
        <dbReference type="ARBA" id="ARBA00022759"/>
    </source>
</evidence>
<keyword evidence="10" id="KW-1185">Reference proteome</keyword>
<proteinExistence type="inferred from homology"/>
<evidence type="ECO:0000256" key="5">
    <source>
        <dbReference type="ARBA" id="ARBA00022884"/>
    </source>
</evidence>
<comment type="caution">
    <text evidence="9">The sequence shown here is derived from an EMBL/GenBank/DDBJ whole genome shotgun (WGS) entry which is preliminary data.</text>
</comment>
<dbReference type="PANTHER" id="PTHR35562:SF1">
    <property type="entry name" value="UPF0115 PROTEIN YFCN"/>
    <property type="match status" value="1"/>
</dbReference>
<feature type="region of interest" description="Disordered" evidence="7">
    <location>
        <begin position="30"/>
        <end position="55"/>
    </location>
</feature>
<evidence type="ECO:0000256" key="7">
    <source>
        <dbReference type="SAM" id="MobiDB-lite"/>
    </source>
</evidence>
<dbReference type="PROSITE" id="PS50828">
    <property type="entry name" value="SMR"/>
    <property type="match status" value="1"/>
</dbReference>
<keyword evidence="2 6" id="KW-0699">rRNA-binding</keyword>
<dbReference type="EC" id="3.1.-.-" evidence="6"/>
<dbReference type="SUPFAM" id="SSF160443">
    <property type="entry name" value="SMR domain-like"/>
    <property type="match status" value="1"/>
</dbReference>
<organism evidence="9 10">
    <name type="scientific">Aliiglaciecola litoralis</name>
    <dbReference type="NCBI Taxonomy" id="582857"/>
    <lineage>
        <taxon>Bacteria</taxon>
        <taxon>Pseudomonadati</taxon>
        <taxon>Pseudomonadota</taxon>
        <taxon>Gammaproteobacteria</taxon>
        <taxon>Alteromonadales</taxon>
        <taxon>Alteromonadaceae</taxon>
        <taxon>Aliiglaciecola</taxon>
    </lineage>
</organism>
<dbReference type="InterPro" id="IPR022990">
    <property type="entry name" value="SmrB-like"/>
</dbReference>
<keyword evidence="4 6" id="KW-0378">Hydrolase</keyword>
<dbReference type="Pfam" id="PF01713">
    <property type="entry name" value="Smr"/>
    <property type="match status" value="1"/>
</dbReference>
<evidence type="ECO:0000313" key="9">
    <source>
        <dbReference type="EMBL" id="GAA0858474.1"/>
    </source>
</evidence>
<name>A0ABN1LPG9_9ALTE</name>
<accession>A0ABN1LPG9</accession>
<keyword evidence="5 6" id="KW-0694">RNA-binding</keyword>
<sequence length="193" mass="21349">MKLKTLLKSPPQDPDDTLFKTLFRDVKPIKQDKITPPRKSSKGKTANTLKKHQADKELKRASASFHFSDGFEAHFPDAGPLKYVKPGVESYQVKQLRRGEYAPELILDLHGLNKEQAKLEIAALIVAAQKQHVDCVCIVHGVGGNVLKKAVPNWLIQHPAVTGFHQAPLEWGGRGALLVLLENSSLKHSDGKL</sequence>
<dbReference type="PANTHER" id="PTHR35562">
    <property type="entry name" value="DNA ENDONUCLEASE SMRA-RELATED"/>
    <property type="match status" value="1"/>
</dbReference>
<dbReference type="InterPro" id="IPR002625">
    <property type="entry name" value="Smr_dom"/>
</dbReference>
<dbReference type="NCBIfam" id="NF003432">
    <property type="entry name" value="PRK04946.1"/>
    <property type="match status" value="1"/>
</dbReference>
<keyword evidence="1 6" id="KW-0540">Nuclease</keyword>
<dbReference type="Gene3D" id="3.30.1370.110">
    <property type="match status" value="1"/>
</dbReference>
<dbReference type="EMBL" id="BAAAFD010000008">
    <property type="protein sequence ID" value="GAA0858474.1"/>
    <property type="molecule type" value="Genomic_DNA"/>
</dbReference>
<dbReference type="RefSeq" id="WP_343861052.1">
    <property type="nucleotide sequence ID" value="NZ_BAAAFD010000008.1"/>
</dbReference>
<dbReference type="InterPro" id="IPR036063">
    <property type="entry name" value="Smr_dom_sf"/>
</dbReference>
<dbReference type="SMART" id="SM00463">
    <property type="entry name" value="SMR"/>
    <property type="match status" value="1"/>
</dbReference>
<reference evidence="9 10" key="1">
    <citation type="journal article" date="2019" name="Int. J. Syst. Evol. Microbiol.">
        <title>The Global Catalogue of Microorganisms (GCM) 10K type strain sequencing project: providing services to taxonomists for standard genome sequencing and annotation.</title>
        <authorList>
            <consortium name="The Broad Institute Genomics Platform"/>
            <consortium name="The Broad Institute Genome Sequencing Center for Infectious Disease"/>
            <person name="Wu L."/>
            <person name="Ma J."/>
        </authorList>
    </citation>
    <scope>NUCLEOTIDE SEQUENCE [LARGE SCALE GENOMIC DNA]</scope>
    <source>
        <strain evidence="9 10">JCM 15896</strain>
    </source>
</reference>
<evidence type="ECO:0000313" key="10">
    <source>
        <dbReference type="Proteomes" id="UP001500359"/>
    </source>
</evidence>
<dbReference type="GO" id="GO:0004519">
    <property type="term" value="F:endonuclease activity"/>
    <property type="evidence" value="ECO:0007669"/>
    <property type="project" value="UniProtKB-KW"/>
</dbReference>
<dbReference type="HAMAP" id="MF_01042">
    <property type="entry name" value="SmrB"/>
    <property type="match status" value="1"/>
</dbReference>
<evidence type="ECO:0000256" key="2">
    <source>
        <dbReference type="ARBA" id="ARBA00022730"/>
    </source>
</evidence>
<comment type="similarity">
    <text evidence="6">Belongs to the SmrB family.</text>
</comment>
<evidence type="ECO:0000256" key="4">
    <source>
        <dbReference type="ARBA" id="ARBA00022801"/>
    </source>
</evidence>
<keyword evidence="3 6" id="KW-0255">Endonuclease</keyword>
<gene>
    <name evidence="6 9" type="primary">smrB</name>
    <name evidence="9" type="ORF">GCM10009114_28240</name>
</gene>
<protein>
    <recommendedName>
        <fullName evidence="6">Ribosome rescue factor SmrB</fullName>
        <ecNumber evidence="6">3.1.-.-</ecNumber>
    </recommendedName>
</protein>
<evidence type="ECO:0000256" key="1">
    <source>
        <dbReference type="ARBA" id="ARBA00022722"/>
    </source>
</evidence>
<evidence type="ECO:0000259" key="8">
    <source>
        <dbReference type="PROSITE" id="PS50828"/>
    </source>
</evidence>
<evidence type="ECO:0000256" key="6">
    <source>
        <dbReference type="HAMAP-Rule" id="MF_01042"/>
    </source>
</evidence>